<proteinExistence type="predicted"/>
<protein>
    <recommendedName>
        <fullName evidence="1">F-box domain-containing protein</fullName>
    </recommendedName>
</protein>
<dbReference type="InterPro" id="IPR001810">
    <property type="entry name" value="F-box_dom"/>
</dbReference>
<dbReference type="SUPFAM" id="SSF81383">
    <property type="entry name" value="F-box domain"/>
    <property type="match status" value="1"/>
</dbReference>
<dbReference type="PROSITE" id="PS50181">
    <property type="entry name" value="FBOX"/>
    <property type="match status" value="1"/>
</dbReference>
<feature type="domain" description="F-box" evidence="1">
    <location>
        <begin position="112"/>
        <end position="158"/>
    </location>
</feature>
<dbReference type="Gene3D" id="1.20.1280.50">
    <property type="match status" value="1"/>
</dbReference>
<organism evidence="2">
    <name type="scientific">Tetraselmis chuii</name>
    <dbReference type="NCBI Taxonomy" id="63592"/>
    <lineage>
        <taxon>Eukaryota</taxon>
        <taxon>Viridiplantae</taxon>
        <taxon>Chlorophyta</taxon>
        <taxon>core chlorophytes</taxon>
        <taxon>Chlorodendrophyceae</taxon>
        <taxon>Chlorodendrales</taxon>
        <taxon>Chlorodendraceae</taxon>
        <taxon>Tetraselmis</taxon>
    </lineage>
</organism>
<evidence type="ECO:0000259" key="1">
    <source>
        <dbReference type="PROSITE" id="PS50181"/>
    </source>
</evidence>
<gene>
    <name evidence="2" type="ORF">TCHU04912_LOCUS22224</name>
</gene>
<reference evidence="2" key="1">
    <citation type="submission" date="2021-01" db="EMBL/GenBank/DDBJ databases">
        <authorList>
            <person name="Corre E."/>
            <person name="Pelletier E."/>
            <person name="Niang G."/>
            <person name="Scheremetjew M."/>
            <person name="Finn R."/>
            <person name="Kale V."/>
            <person name="Holt S."/>
            <person name="Cochrane G."/>
            <person name="Meng A."/>
            <person name="Brown T."/>
            <person name="Cohen L."/>
        </authorList>
    </citation>
    <scope>NUCLEOTIDE SEQUENCE</scope>
    <source>
        <strain evidence="2">PLY429</strain>
    </source>
</reference>
<name>A0A7S1T9I6_9CHLO</name>
<accession>A0A7S1T9I6</accession>
<dbReference type="AlphaFoldDB" id="A0A7S1T9I6"/>
<evidence type="ECO:0000313" key="2">
    <source>
        <dbReference type="EMBL" id="CAD9229439.1"/>
    </source>
</evidence>
<dbReference type="EMBL" id="HBGG01042999">
    <property type="protein sequence ID" value="CAD9229439.1"/>
    <property type="molecule type" value="Transcribed_RNA"/>
</dbReference>
<dbReference type="InterPro" id="IPR036047">
    <property type="entry name" value="F-box-like_dom_sf"/>
</dbReference>
<sequence length="294" mass="32582">MSGLFGAHARDAIPTANPPQIADEVRLLKLLVVKVGPHANLSKLLYHLRSTRGKVPWAVNCYFRDVCEPTADSSDLWDFQLRSLLPKPVEPPREGVLDEATDAGCSEGVDPGIGIDSLPVPVLEHILRSVGAADVCNVAQTCKTLANAARSDLVWKHLYVQRWGVPPSNSVLASDLWTEEHRGEGEVEGEIQNEMRELFRQRFTFEKEMRCLKCGMLKVVPLIYGFPSPKLVQCMRAKQLMLGGDYLADGDAHMGFPCWFCTACSTKYTRYPHAPPPEDCDSDTANGLAVPIHW</sequence>
<dbReference type="Pfam" id="PF12937">
    <property type="entry name" value="F-box-like"/>
    <property type="match status" value="1"/>
</dbReference>